<dbReference type="OrthoDB" id="9838618at2"/>
<dbReference type="AlphaFoldDB" id="A0A6C7E9G9"/>
<dbReference type="RefSeq" id="WP_015441106.1">
    <property type="nucleotide sequence ID" value="NC_020520.1"/>
</dbReference>
<dbReference type="EMBL" id="AP012057">
    <property type="protein sequence ID" value="BAN01859.1"/>
    <property type="molecule type" value="Genomic_DNA"/>
</dbReference>
<evidence type="ECO:0000313" key="1">
    <source>
        <dbReference type="EMBL" id="BAN01859.1"/>
    </source>
</evidence>
<reference evidence="1 2" key="1">
    <citation type="journal article" date="2013" name="Int. J. Syst. Evol. Microbiol.">
        <title>Ilumatobacter nonamiense sp. nov. and Ilumatobacter coccineum sp. nov., isolated from seashore sand.</title>
        <authorList>
            <person name="Matsumoto A."/>
            <person name="Kasai H."/>
            <person name="Matsuo Y."/>
            <person name="Shizuri Y."/>
            <person name="Ichikawa N."/>
            <person name="Fujita N."/>
            <person name="Omura S."/>
            <person name="Takahashi Y."/>
        </authorList>
    </citation>
    <scope>NUCLEOTIDE SEQUENCE [LARGE SCALE GENOMIC DNA]</scope>
    <source>
        <strain evidence="2">NBRC 103263 / KCTC 29153 / YM16-304</strain>
    </source>
</reference>
<accession>A0A6C7E9G9</accession>
<protein>
    <submittedName>
        <fullName evidence="1">Uncharacterized protein</fullName>
    </submittedName>
</protein>
<dbReference type="Proteomes" id="UP000011863">
    <property type="component" value="Chromosome"/>
</dbReference>
<keyword evidence="2" id="KW-1185">Reference proteome</keyword>
<gene>
    <name evidence="1" type="ORF">YM304_15450</name>
</gene>
<organism evidence="1 2">
    <name type="scientific">Ilumatobacter coccineus (strain NBRC 103263 / KCTC 29153 / YM16-304)</name>
    <dbReference type="NCBI Taxonomy" id="1313172"/>
    <lineage>
        <taxon>Bacteria</taxon>
        <taxon>Bacillati</taxon>
        <taxon>Actinomycetota</taxon>
        <taxon>Acidimicrobiia</taxon>
        <taxon>Acidimicrobiales</taxon>
        <taxon>Ilumatobacteraceae</taxon>
        <taxon>Ilumatobacter</taxon>
    </lineage>
</organism>
<dbReference type="KEGG" id="aym:YM304_15450"/>
<name>A0A6C7E9G9_ILUCY</name>
<sequence length="114" mass="13271">MYRSAAALQRFGLRPAEPIRFRRNNKGRYVVGKVEGIEIDGSITLRDPDGSARSLKPERVEIRRPGSRGRLCWQVMSDVAITWEQLELFEKAPEPEEIPRRRVKIERDHPTLFD</sequence>
<evidence type="ECO:0000313" key="2">
    <source>
        <dbReference type="Proteomes" id="UP000011863"/>
    </source>
</evidence>
<proteinExistence type="predicted"/>